<reference evidence="3" key="1">
    <citation type="submission" date="2021-01" db="EMBL/GenBank/DDBJ databases">
        <title>Whole genome shotgun sequence of Actinoplanes capillaceus NBRC 16408.</title>
        <authorList>
            <person name="Komaki H."/>
            <person name="Tamura T."/>
        </authorList>
    </citation>
    <scope>NUCLEOTIDE SEQUENCE [LARGE SCALE GENOMIC DNA]</scope>
    <source>
        <strain evidence="3">NBRC 16408</strain>
    </source>
</reference>
<feature type="transmembrane region" description="Helical" evidence="1">
    <location>
        <begin position="135"/>
        <end position="154"/>
    </location>
</feature>
<dbReference type="RefSeq" id="WP_204297685.1">
    <property type="nucleotide sequence ID" value="NZ_BAAAGQ010000011.1"/>
</dbReference>
<evidence type="ECO:0000259" key="2">
    <source>
        <dbReference type="Pfam" id="PF16158"/>
    </source>
</evidence>
<dbReference type="Gene3D" id="2.60.40.10">
    <property type="entry name" value="Immunoglobulins"/>
    <property type="match status" value="1"/>
</dbReference>
<evidence type="ECO:0000313" key="3">
    <source>
        <dbReference type="EMBL" id="GID47528.1"/>
    </source>
</evidence>
<dbReference type="Pfam" id="PF16158">
    <property type="entry name" value="N_BRCA1_IG"/>
    <property type="match status" value="1"/>
</dbReference>
<evidence type="ECO:0000256" key="1">
    <source>
        <dbReference type="SAM" id="Phobius"/>
    </source>
</evidence>
<dbReference type="Pfam" id="PF13560">
    <property type="entry name" value="HTH_31"/>
    <property type="match status" value="1"/>
</dbReference>
<dbReference type="PANTHER" id="PTHR20930">
    <property type="entry name" value="OVARIAN CARCINOMA ANTIGEN CA125-RELATED"/>
    <property type="match status" value="1"/>
</dbReference>
<comment type="caution">
    <text evidence="3">The sequence shown here is derived from an EMBL/GenBank/DDBJ whole genome shotgun (WGS) entry which is preliminary data.</text>
</comment>
<dbReference type="InterPro" id="IPR013783">
    <property type="entry name" value="Ig-like_fold"/>
</dbReference>
<keyword evidence="1" id="KW-0472">Membrane</keyword>
<keyword evidence="1" id="KW-1133">Transmembrane helix</keyword>
<feature type="domain" description="Nbr1 FW" evidence="2">
    <location>
        <begin position="188"/>
        <end position="279"/>
    </location>
</feature>
<name>A0ABQ3WMQ2_9ACTN</name>
<dbReference type="EMBL" id="BOMF01000092">
    <property type="protein sequence ID" value="GID47528.1"/>
    <property type="molecule type" value="Genomic_DNA"/>
</dbReference>
<organism evidence="3">
    <name type="scientific">Actinoplanes campanulatus</name>
    <dbReference type="NCBI Taxonomy" id="113559"/>
    <lineage>
        <taxon>Bacteria</taxon>
        <taxon>Bacillati</taxon>
        <taxon>Actinomycetota</taxon>
        <taxon>Actinomycetes</taxon>
        <taxon>Micromonosporales</taxon>
        <taxon>Micromonosporaceae</taxon>
        <taxon>Actinoplanes</taxon>
    </lineage>
</organism>
<dbReference type="CDD" id="cd14947">
    <property type="entry name" value="NBR1_like"/>
    <property type="match status" value="1"/>
</dbReference>
<dbReference type="InterPro" id="IPR032350">
    <property type="entry name" value="Nbr1_FW"/>
</dbReference>
<keyword evidence="1" id="KW-0812">Transmembrane</keyword>
<sequence length="292" mass="31477">MEDQRAATEKFAGQLRTLRTSVGNPSFRKMAGRSGRISHTTLHEAAAGTRFPSWETTREFVRACEADEAEWRRLWEDAQHQDEVESTTESDAPGTVDIRTFHAVDAPAVSGAVVPGVATSSKVAPTVQRTPRRRWIAAIAASVVTGLAAVGVIVRGRGDDPVATPSPSGSFSDSLIPGDASRFVGDITFPDGAKVKVNQRFDKVWALANVGSVAWHKRFLAPINPTGEGGCTVPDRVQIGDTPPGEQVMITVPVVAPSNPGKCMVSWKMVDEQGQPYFPSRRPVYFLVNVTV</sequence>
<accession>A0ABQ3WMQ2</accession>
<gene>
    <name evidence="3" type="ORF">Aca07nite_48030</name>
</gene>
<dbReference type="PANTHER" id="PTHR20930:SF0">
    <property type="entry name" value="PROTEIN ILRUN"/>
    <property type="match status" value="1"/>
</dbReference>
<proteinExistence type="predicted"/>
<protein>
    <recommendedName>
        <fullName evidence="2">Nbr1 FW domain-containing protein</fullName>
    </recommendedName>
</protein>